<proteinExistence type="predicted"/>
<gene>
    <name evidence="1" type="ORF">EVA_09090</name>
</gene>
<name>J9GRL8_9ZZZZ</name>
<comment type="caution">
    <text evidence="1">The sequence shown here is derived from an EMBL/GenBank/DDBJ whole genome shotgun (WGS) entry which is preliminary data.</text>
</comment>
<reference evidence="1" key="1">
    <citation type="journal article" date="2012" name="PLoS ONE">
        <title>Gene sets for utilization of primary and secondary nutrition supplies in the distal gut of endangered iberian lynx.</title>
        <authorList>
            <person name="Alcaide M."/>
            <person name="Messina E."/>
            <person name="Richter M."/>
            <person name="Bargiela R."/>
            <person name="Peplies J."/>
            <person name="Huws S.A."/>
            <person name="Newbold C.J."/>
            <person name="Golyshin P.N."/>
            <person name="Simon M.A."/>
            <person name="Lopez G."/>
            <person name="Yakimov M.M."/>
            <person name="Ferrer M."/>
        </authorList>
    </citation>
    <scope>NUCLEOTIDE SEQUENCE</scope>
</reference>
<evidence type="ECO:0000313" key="1">
    <source>
        <dbReference type="EMBL" id="EJX02805.1"/>
    </source>
</evidence>
<organism evidence="1">
    <name type="scientific">gut metagenome</name>
    <dbReference type="NCBI Taxonomy" id="749906"/>
    <lineage>
        <taxon>unclassified sequences</taxon>
        <taxon>metagenomes</taxon>
        <taxon>organismal metagenomes</taxon>
    </lineage>
</organism>
<protein>
    <submittedName>
        <fullName evidence="1">Uncharacterized protein</fullName>
    </submittedName>
</protein>
<dbReference type="EMBL" id="AMCI01002407">
    <property type="protein sequence ID" value="EJX02805.1"/>
    <property type="molecule type" value="Genomic_DNA"/>
</dbReference>
<dbReference type="AlphaFoldDB" id="J9GRL8"/>
<accession>J9GRL8</accession>
<sequence length="37" mass="4596">MYELKKVYHEIKEIYTIFVIFSKTKKILRKRCSKKDS</sequence>